<dbReference type="EMBL" id="FORX01000017">
    <property type="protein sequence ID" value="SFK22136.1"/>
    <property type="molecule type" value="Genomic_DNA"/>
</dbReference>
<keyword evidence="2" id="KW-0902">Two-component regulatory system</keyword>
<evidence type="ECO:0000256" key="2">
    <source>
        <dbReference type="ARBA" id="ARBA00023012"/>
    </source>
</evidence>
<dbReference type="Proteomes" id="UP000198635">
    <property type="component" value="Unassembled WGS sequence"/>
</dbReference>
<protein>
    <submittedName>
        <fullName evidence="6">Response regulator receiver domain-containing protein</fullName>
    </submittedName>
</protein>
<dbReference type="InterPro" id="IPR001789">
    <property type="entry name" value="Sig_transdc_resp-reg_receiver"/>
</dbReference>
<dbReference type="OrthoDB" id="9800029at2"/>
<dbReference type="PANTHER" id="PTHR44591">
    <property type="entry name" value="STRESS RESPONSE REGULATOR PROTEIN 1"/>
    <property type="match status" value="1"/>
</dbReference>
<keyword evidence="7" id="KW-1185">Reference proteome</keyword>
<keyword evidence="1 3" id="KW-0597">Phosphoprotein</keyword>
<dbReference type="SMART" id="SM00448">
    <property type="entry name" value="REC"/>
    <property type="match status" value="1"/>
</dbReference>
<accession>A0A1I3XT24</accession>
<dbReference type="PANTHER" id="PTHR44591:SF14">
    <property type="entry name" value="PROTEIN PILG"/>
    <property type="match status" value="1"/>
</dbReference>
<dbReference type="RefSeq" id="WP_092377357.1">
    <property type="nucleotide sequence ID" value="NZ_FORX01000017.1"/>
</dbReference>
<name>A0A1I3XT24_9BACT</name>
<evidence type="ECO:0000256" key="1">
    <source>
        <dbReference type="ARBA" id="ARBA00022553"/>
    </source>
</evidence>
<evidence type="ECO:0000256" key="3">
    <source>
        <dbReference type="PROSITE-ProRule" id="PRU00169"/>
    </source>
</evidence>
<dbReference type="Pfam" id="PF00072">
    <property type="entry name" value="Response_reg"/>
    <property type="match status" value="1"/>
</dbReference>
<organism evidence="6 7">
    <name type="scientific">Desulfomicrobium apsheronum</name>
    <dbReference type="NCBI Taxonomy" id="52560"/>
    <lineage>
        <taxon>Bacteria</taxon>
        <taxon>Pseudomonadati</taxon>
        <taxon>Thermodesulfobacteriota</taxon>
        <taxon>Desulfovibrionia</taxon>
        <taxon>Desulfovibrionales</taxon>
        <taxon>Desulfomicrobiaceae</taxon>
        <taxon>Desulfomicrobium</taxon>
    </lineage>
</organism>
<evidence type="ECO:0000313" key="6">
    <source>
        <dbReference type="EMBL" id="SFK22136.1"/>
    </source>
</evidence>
<dbReference type="AlphaFoldDB" id="A0A1I3XT24"/>
<evidence type="ECO:0000313" key="7">
    <source>
        <dbReference type="Proteomes" id="UP000198635"/>
    </source>
</evidence>
<sequence>MTDANILLVDDDAQFIEIMKKRLTMRRMEVFHASSGEEAMQKLAVHGEIEVVILDVKLPGRSGIEMLQLIKQQFPLVEVIMLTGHATVESAIDGMRLGASDYLMKPCAIDVLVEKVKEAVEKKRRHEEKIVDARVREIASRRT</sequence>
<evidence type="ECO:0000259" key="5">
    <source>
        <dbReference type="PROSITE" id="PS50110"/>
    </source>
</evidence>
<feature type="coiled-coil region" evidence="4">
    <location>
        <begin position="109"/>
        <end position="136"/>
    </location>
</feature>
<dbReference type="InterPro" id="IPR011006">
    <property type="entry name" value="CheY-like_superfamily"/>
</dbReference>
<proteinExistence type="predicted"/>
<gene>
    <name evidence="6" type="ORF">SAMN04488082_11751</name>
</gene>
<dbReference type="InterPro" id="IPR050595">
    <property type="entry name" value="Bact_response_regulator"/>
</dbReference>
<dbReference type="STRING" id="52560.SAMN04488082_11751"/>
<dbReference type="SUPFAM" id="SSF52172">
    <property type="entry name" value="CheY-like"/>
    <property type="match status" value="1"/>
</dbReference>
<dbReference type="Gene3D" id="3.40.50.2300">
    <property type="match status" value="1"/>
</dbReference>
<dbReference type="PROSITE" id="PS50110">
    <property type="entry name" value="RESPONSE_REGULATORY"/>
    <property type="match status" value="1"/>
</dbReference>
<feature type="modified residue" description="4-aspartylphosphate" evidence="3">
    <location>
        <position position="55"/>
    </location>
</feature>
<dbReference type="GO" id="GO:0000160">
    <property type="term" value="P:phosphorelay signal transduction system"/>
    <property type="evidence" value="ECO:0007669"/>
    <property type="project" value="UniProtKB-KW"/>
</dbReference>
<feature type="domain" description="Response regulatory" evidence="5">
    <location>
        <begin position="5"/>
        <end position="120"/>
    </location>
</feature>
<reference evidence="7" key="1">
    <citation type="submission" date="2016-10" db="EMBL/GenBank/DDBJ databases">
        <authorList>
            <person name="Varghese N."/>
            <person name="Submissions S."/>
        </authorList>
    </citation>
    <scope>NUCLEOTIDE SEQUENCE [LARGE SCALE GENOMIC DNA]</scope>
    <source>
        <strain evidence="7">DSM 5918</strain>
    </source>
</reference>
<keyword evidence="4" id="KW-0175">Coiled coil</keyword>
<evidence type="ECO:0000256" key="4">
    <source>
        <dbReference type="SAM" id="Coils"/>
    </source>
</evidence>